<comment type="caution">
    <text evidence="2">The sequence shown here is derived from an EMBL/GenBank/DDBJ whole genome shotgun (WGS) entry which is preliminary data.</text>
</comment>
<gene>
    <name evidence="2" type="ORF">QEH52_12625</name>
</gene>
<dbReference type="SUPFAM" id="SSF55347">
    <property type="entry name" value="Glyceraldehyde-3-phosphate dehydrogenase-like, C-terminal domain"/>
    <property type="match status" value="1"/>
</dbReference>
<keyword evidence="3" id="KW-1185">Reference proteome</keyword>
<dbReference type="PANTHER" id="PTHR43249">
    <property type="entry name" value="UDP-N-ACETYL-2-AMINO-2-DEOXY-D-GLUCURONATE OXIDASE"/>
    <property type="match status" value="1"/>
</dbReference>
<dbReference type="EMBL" id="JARXHW010000029">
    <property type="protein sequence ID" value="MDQ8208361.1"/>
    <property type="molecule type" value="Genomic_DNA"/>
</dbReference>
<dbReference type="SUPFAM" id="SSF51735">
    <property type="entry name" value="NAD(P)-binding Rossmann-fold domains"/>
    <property type="match status" value="1"/>
</dbReference>
<dbReference type="PANTHER" id="PTHR43249:SF1">
    <property type="entry name" value="D-GLUCOSIDE 3-DEHYDROGENASE"/>
    <property type="match status" value="1"/>
</dbReference>
<dbReference type="InterPro" id="IPR000683">
    <property type="entry name" value="Gfo/Idh/MocA-like_OxRdtase_N"/>
</dbReference>
<evidence type="ECO:0000313" key="3">
    <source>
        <dbReference type="Proteomes" id="UP001225316"/>
    </source>
</evidence>
<dbReference type="RefSeq" id="WP_308950906.1">
    <property type="nucleotide sequence ID" value="NZ_JARXHW010000029.1"/>
</dbReference>
<dbReference type="Proteomes" id="UP001225316">
    <property type="component" value="Unassembled WGS sequence"/>
</dbReference>
<sequence>MKSEPCQLLLIGIGGYGHYYIEAIQSFEKQGILKLVGIVDPAPESAPDWAELKKRNLRQYASVEAFLNDPIRVDLAAIVSPISFHMSQSCALLRAGINVLCEKPMAATIEEVAAMKCARDESGKFLEIGYQWTFSPAIQELKADVLKGCFGRAEKLLTRVAWPRASAYYQRNNWAGKIHNAQGRPVYDSPVNNATAHYLHNMLFILGEELHLSASPLSMTAECYRANEIENYDTACCKIETEIGADIYFYTTHATETVDGPIFRYIFENAEIHFSHGKDIVAHFEDGSQKTYGSPDGERMHKLRICIDRCSNTSTQDDICGVEAASAHTLCVNAFQKVPVQTIEKSFLEQTTRGENDTLTYLPQMESLMHEAYDTEQLFSALDLAWTGQPTHIEFDTI</sequence>
<accession>A0ABU1AW30</accession>
<name>A0ABU1AW30_9BACT</name>
<dbReference type="InterPro" id="IPR036291">
    <property type="entry name" value="NAD(P)-bd_dom_sf"/>
</dbReference>
<evidence type="ECO:0000259" key="1">
    <source>
        <dbReference type="Pfam" id="PF01408"/>
    </source>
</evidence>
<dbReference type="Gene3D" id="3.40.50.720">
    <property type="entry name" value="NAD(P)-binding Rossmann-like Domain"/>
    <property type="match status" value="1"/>
</dbReference>
<dbReference type="Pfam" id="PF01408">
    <property type="entry name" value="GFO_IDH_MocA"/>
    <property type="match status" value="1"/>
</dbReference>
<feature type="domain" description="Gfo/Idh/MocA-like oxidoreductase N-terminal" evidence="1">
    <location>
        <begin position="9"/>
        <end position="129"/>
    </location>
</feature>
<dbReference type="InterPro" id="IPR052515">
    <property type="entry name" value="Gfo/Idh/MocA_Oxidoreductase"/>
</dbReference>
<protein>
    <submittedName>
        <fullName evidence="2">Gfo/Idh/MocA family oxidoreductase</fullName>
    </submittedName>
</protein>
<dbReference type="Gene3D" id="3.30.360.10">
    <property type="entry name" value="Dihydrodipicolinate Reductase, domain 2"/>
    <property type="match status" value="1"/>
</dbReference>
<proteinExistence type="predicted"/>
<evidence type="ECO:0000313" key="2">
    <source>
        <dbReference type="EMBL" id="MDQ8208361.1"/>
    </source>
</evidence>
<reference evidence="2 3" key="1">
    <citation type="submission" date="2023-04" db="EMBL/GenBank/DDBJ databases">
        <title>A novel bacteria isolated from coastal sediment.</title>
        <authorList>
            <person name="Liu X.-J."/>
            <person name="Du Z.-J."/>
        </authorList>
    </citation>
    <scope>NUCLEOTIDE SEQUENCE [LARGE SCALE GENOMIC DNA]</scope>
    <source>
        <strain evidence="2 3">SDUM461003</strain>
    </source>
</reference>
<organism evidence="2 3">
    <name type="scientific">Thalassobacterium maritimum</name>
    <dbReference type="NCBI Taxonomy" id="3041265"/>
    <lineage>
        <taxon>Bacteria</taxon>
        <taxon>Pseudomonadati</taxon>
        <taxon>Verrucomicrobiota</taxon>
        <taxon>Opitutia</taxon>
        <taxon>Puniceicoccales</taxon>
        <taxon>Coraliomargaritaceae</taxon>
        <taxon>Thalassobacterium</taxon>
    </lineage>
</organism>